<keyword evidence="6" id="KW-1185">Reference proteome</keyword>
<dbReference type="OrthoDB" id="9810278at2"/>
<reference evidence="5 6" key="1">
    <citation type="submission" date="2019-11" db="EMBL/GenBank/DDBJ databases">
        <title>Comparative genomics of hydrocarbon-degrading Desulfosarcina strains.</title>
        <authorList>
            <person name="Watanabe M."/>
            <person name="Kojima H."/>
            <person name="Fukui M."/>
        </authorList>
    </citation>
    <scope>NUCLEOTIDE SEQUENCE [LARGE SCALE GENOMIC DNA]</scope>
    <source>
        <strain evidence="5 6">PL12</strain>
    </source>
</reference>
<comment type="similarity">
    <text evidence="1">Belongs to the FldB/FldC dehydratase alpha/beta subunit family.</text>
</comment>
<sequence>MNDPQKPVDPEKEKRKIKSVGRMKEIMTHYYIDAKTAGQNNRKVAWITSGGPVEPLIAMDVIPVYPENHGAMIGAAKMGVDLCEKAEAMGYASDLCSYARADIACATVDGGPIGGLPRPDMLVCCNNICGTVLKWYEVQARYFKVPLFILDTPVVHGQYSIAAHSYVRDQLHEYITFLETHCGKPFDHDRLAEVGRLSIAGQRLWQQVLDTTVHRPAPMSAFDAFFHLALIVTLRGTRTVVDYYTGLLDEMKARVAGGIAAVPGERYRLLWDNLPVWYRTRWLSDKFAAHDACLVADTYTSSWCGTLEYLDENDFFGSMAEGYSRIYINIGTDQMADMVLDMIDKYSADGLVIHSNRSCKPYSLGQYDIQRIVQQERGIPALMLEADMTDARNFSESQVETRIDAFMEVLTGS</sequence>
<dbReference type="KEGG" id="dalk:DSCA_45720"/>
<dbReference type="GO" id="GO:0046872">
    <property type="term" value="F:metal ion binding"/>
    <property type="evidence" value="ECO:0007669"/>
    <property type="project" value="UniProtKB-KW"/>
</dbReference>
<evidence type="ECO:0000256" key="4">
    <source>
        <dbReference type="ARBA" id="ARBA00023014"/>
    </source>
</evidence>
<accession>A0A5K7YLN1</accession>
<evidence type="ECO:0000313" key="6">
    <source>
        <dbReference type="Proteomes" id="UP000427906"/>
    </source>
</evidence>
<dbReference type="RefSeq" id="WP_155318578.1">
    <property type="nucleotide sequence ID" value="NZ_AP021874.1"/>
</dbReference>
<proteinExistence type="inferred from homology"/>
<dbReference type="PANTHER" id="PTHR30548">
    <property type="entry name" value="2-HYDROXYGLUTARYL-COA DEHYDRATASE, D-COMPONENT-RELATED"/>
    <property type="match status" value="1"/>
</dbReference>
<keyword evidence="4" id="KW-0411">Iron-sulfur</keyword>
<dbReference type="Gene3D" id="3.40.50.11890">
    <property type="match status" value="1"/>
</dbReference>
<dbReference type="InterPro" id="IPR010327">
    <property type="entry name" value="FldB/FldC_alpha/beta"/>
</dbReference>
<evidence type="ECO:0000256" key="1">
    <source>
        <dbReference type="ARBA" id="ARBA00005806"/>
    </source>
</evidence>
<dbReference type="EMBL" id="AP021874">
    <property type="protein sequence ID" value="BBO70642.1"/>
    <property type="molecule type" value="Genomic_DNA"/>
</dbReference>
<keyword evidence="3" id="KW-0408">Iron</keyword>
<evidence type="ECO:0000256" key="3">
    <source>
        <dbReference type="ARBA" id="ARBA00023004"/>
    </source>
</evidence>
<evidence type="ECO:0000256" key="2">
    <source>
        <dbReference type="ARBA" id="ARBA00022723"/>
    </source>
</evidence>
<dbReference type="AlphaFoldDB" id="A0A5K7YLN1"/>
<evidence type="ECO:0000313" key="5">
    <source>
        <dbReference type="EMBL" id="BBO70642.1"/>
    </source>
</evidence>
<dbReference type="GO" id="GO:0051536">
    <property type="term" value="F:iron-sulfur cluster binding"/>
    <property type="evidence" value="ECO:0007669"/>
    <property type="project" value="UniProtKB-KW"/>
</dbReference>
<dbReference type="Proteomes" id="UP000427906">
    <property type="component" value="Chromosome"/>
</dbReference>
<protein>
    <submittedName>
        <fullName evidence="5">2-hydroxyglutaryl-CoA dehydratase</fullName>
    </submittedName>
</protein>
<dbReference type="Pfam" id="PF06050">
    <property type="entry name" value="HGD-D"/>
    <property type="match status" value="1"/>
</dbReference>
<dbReference type="PANTHER" id="PTHR30548:SF4">
    <property type="entry name" value="SUBUNIT OF OXYGEN-SENSITIVE 2-HYDROXYISOCAPROYL-COA DEHYDRATASE"/>
    <property type="match status" value="1"/>
</dbReference>
<gene>
    <name evidence="5" type="ORF">DSCA_45720</name>
</gene>
<keyword evidence="2" id="KW-0479">Metal-binding</keyword>
<organism evidence="5 6">
    <name type="scientific">Desulfosarcina alkanivorans</name>
    <dbReference type="NCBI Taxonomy" id="571177"/>
    <lineage>
        <taxon>Bacteria</taxon>
        <taxon>Pseudomonadati</taxon>
        <taxon>Thermodesulfobacteriota</taxon>
        <taxon>Desulfobacteria</taxon>
        <taxon>Desulfobacterales</taxon>
        <taxon>Desulfosarcinaceae</taxon>
        <taxon>Desulfosarcina</taxon>
    </lineage>
</organism>
<name>A0A5K7YLN1_9BACT</name>
<dbReference type="Gene3D" id="3.40.50.11900">
    <property type="match status" value="1"/>
</dbReference>